<keyword evidence="3" id="KW-1185">Reference proteome</keyword>
<name>A0A1L3KMW4_9VIRU</name>
<dbReference type="OrthoDB" id="10679at10239"/>
<evidence type="ECO:0000313" key="3">
    <source>
        <dbReference type="Proteomes" id="UP000202207"/>
    </source>
</evidence>
<evidence type="ECO:0000256" key="1">
    <source>
        <dbReference type="SAM" id="Phobius"/>
    </source>
</evidence>
<dbReference type="EMBL" id="KX884425">
    <property type="protein sequence ID" value="APG78717.1"/>
    <property type="molecule type" value="Genomic_RNA"/>
</dbReference>
<feature type="transmembrane region" description="Helical" evidence="1">
    <location>
        <begin position="591"/>
        <end position="609"/>
    </location>
</feature>
<dbReference type="Proteomes" id="UP000202207">
    <property type="component" value="Genome"/>
</dbReference>
<feature type="transmembrane region" description="Helical" evidence="1">
    <location>
        <begin position="550"/>
        <end position="571"/>
    </location>
</feature>
<organism evidence="2 3">
    <name type="scientific">Hubei chuvirus-like virus 1</name>
    <dbReference type="NCBI Taxonomy" id="1922857"/>
    <lineage>
        <taxon>Viruses</taxon>
        <taxon>Riboviria</taxon>
        <taxon>Orthornavirae</taxon>
        <taxon>Negarnaviricota</taxon>
        <taxon>Haploviricotina</taxon>
        <taxon>Monjiviricetes</taxon>
        <taxon>Jingchuvirales</taxon>
        <taxon>Chuviridae</taxon>
        <taxon>Scarabeuvirus</taxon>
        <taxon>Scarabeuvirus hubeiense</taxon>
    </lineage>
</organism>
<keyword evidence="1" id="KW-0472">Membrane</keyword>
<reference evidence="2 3" key="1">
    <citation type="journal article" date="2016" name="Nature">
        <title>Redefining the invertebrate RNA virosphere.</title>
        <authorList>
            <person name="Shi M."/>
            <person name="Lin X.D."/>
            <person name="Tian J.H."/>
            <person name="Chen L.J."/>
            <person name="Chen X."/>
            <person name="Li C.X."/>
            <person name="Qin X.C."/>
            <person name="Li J."/>
            <person name="Cao J.P."/>
            <person name="Eden J.S."/>
            <person name="Buchmann J."/>
            <person name="Wang W."/>
            <person name="Xu J."/>
            <person name="Holmes E.C."/>
            <person name="Zhang Y.Z."/>
        </authorList>
    </citation>
    <scope>NUCLEOTIDE SEQUENCE [LARGE SCALE GENOMIC DNA]</scope>
    <source>
        <strain evidence="2 3">QTM26249</strain>
    </source>
</reference>
<proteinExistence type="predicted"/>
<feature type="transmembrane region" description="Helical" evidence="1">
    <location>
        <begin position="6"/>
        <end position="27"/>
    </location>
</feature>
<keyword evidence="1" id="KW-0812">Transmembrane</keyword>
<dbReference type="Pfam" id="PF24664">
    <property type="entry name" value="Monjiviricetes_fusion"/>
    <property type="match status" value="1"/>
</dbReference>
<dbReference type="GeneID" id="30855615"/>
<keyword evidence="1" id="KW-1133">Transmembrane helix</keyword>
<dbReference type="RefSeq" id="YP_009337905.1">
    <property type="nucleotide sequence ID" value="NC_033328.1"/>
</dbReference>
<evidence type="ECO:0000313" key="2">
    <source>
        <dbReference type="EMBL" id="APG78717.1"/>
    </source>
</evidence>
<accession>A0A1L3KMW4</accession>
<protein>
    <submittedName>
        <fullName evidence="2">Putative glycoprotein</fullName>
    </submittedName>
</protein>
<dbReference type="KEGG" id="vg:30855615"/>
<sequence length="666" mass="75965">MTNYNHTVYLIILMLMIIPYVHAFIAYDCSVKNMSVLRFSTIDDYLCPESKDPIRSKNVKIQLIQRADNGLVHVYQCKVKITRIVNYCGMSSHNSIVSNGLASYIKELGRNNCLELHSKLMYQYGTHTIVDMLKSNASIIVPVQFSGTTDNNGKCTGSDYSDYYGSWNNVIVQGTIEVGLSDYTTTYSLTNNLIHLRSGLKCKYSTGSCIDSELGETYWQSLPSDMCHASSYDVLYQGPAKEIDETSYNHTDGIIKTYLVETEKYVFGLSVTKYLSNCGQIIWQTQHPKLLIIIDNGQGFIYDKKELIVPNMDLFTYMNSKFLYLEQHFRKQITLMYKDLIQQRCKIEKQVIKTLQSTARTNPNEFALIYMNSPGYTAQTIGSLITLIKCQPVDVQLIQLSTCYNELPVKYLNNSYYMNPNNLILQKYGTEISCSDVIYGGYKLGENWFTMNPKRFKIESPLQLSLNIKNTWEYTYPQHLAESGIYSQAELDQLKQHLMFPLERPAIENAMSKKIMGVKLSDNNIDLSVFVDKHYIQSTVSDFLSKSWSVFTNFGMITSGFLGIYMIIHIVRYVLTTSINGYTLYKTLGCGFHLFASLFTCLTTAVMYLSKKRPTVTNPDTSTPDIENQLLETSNVVNQVTTTQPTLTLSPTPNPRIYPQIPLEYQ</sequence>